<evidence type="ECO:0000313" key="2">
    <source>
        <dbReference type="Proteomes" id="UP001163321"/>
    </source>
</evidence>
<keyword evidence="2" id="KW-1185">Reference proteome</keyword>
<evidence type="ECO:0000313" key="1">
    <source>
        <dbReference type="EMBL" id="KAI9911706.1"/>
    </source>
</evidence>
<reference evidence="1 2" key="1">
    <citation type="journal article" date="2022" name="bioRxiv">
        <title>The genome of the oomycete Peronosclerospora sorghi, a cosmopolitan pathogen of maize and sorghum, is inflated with dispersed pseudogenes.</title>
        <authorList>
            <person name="Fletcher K."/>
            <person name="Martin F."/>
            <person name="Isakeit T."/>
            <person name="Cavanaugh K."/>
            <person name="Magill C."/>
            <person name="Michelmore R."/>
        </authorList>
    </citation>
    <scope>NUCLEOTIDE SEQUENCE [LARGE SCALE GENOMIC DNA]</scope>
    <source>
        <strain evidence="1">P6</strain>
    </source>
</reference>
<dbReference type="EMBL" id="CM047584">
    <property type="protein sequence ID" value="KAI9911706.1"/>
    <property type="molecule type" value="Genomic_DNA"/>
</dbReference>
<comment type="caution">
    <text evidence="1">The sequence shown here is derived from an EMBL/GenBank/DDBJ whole genome shotgun (WGS) entry which is preliminary data.</text>
</comment>
<name>A0ACC0W1X4_9STRA</name>
<dbReference type="Proteomes" id="UP001163321">
    <property type="component" value="Chromosome 5"/>
</dbReference>
<protein>
    <submittedName>
        <fullName evidence="1">Uncharacterized protein</fullName>
    </submittedName>
</protein>
<sequence>MTALRTLLLAVEREDARLDDVLASFAQDLGLTNASSTSAPSTDLTHALLSLDPHCDVLVRMWPDPVHLRPRWANRQSVATFLHVVTHFLHAQDEPHAQAFGLRLLREKQTQLEKCLSWSDKPWIEYRTLELLTAMVKVSPVTAREFVRRWHLEAPAFGNLASRRWKATAADDDNAPCSLREAYVDLVLAVTTCPDPSVYRFAMKERGLTASLFHSLDSDAPRLLTTICATLRTHVLANTDVDRKSKCHVFAASSIHQFIALLATDNHNDDEHDREHVRNEALHMLEALFFDQQYAVYTIPQDKAWPLLLWKSTSGALETTSDERYALQVMRTAVAAIGVKELVRSRQAQTFVKHVVTTYPAYLADYLAALALPLEPQPCYRWFSIASLLQMLLSCSLDSLVPAGIGPLTSTCAAKTLTSRLIAPGNFRKELSRSLQHGNALVVYAALGIVHVLLERYGSVTRGLRAPPPVVSDIRAELRCLVPSPEVLVSLLLKLSPRAGEPHATLVYVRALAVFCSYQVCLPGELKVDLAKLVRWHDVAHALRPNAGNRLHTLRLGEMLRCLLVVAPARLRALVASASLVQLLQLYIVHTSTTLHDLLGRVLERWFLTLDIFGLDTRGVATEEVTIWLESLAQSRDTACAAVMEQLVHALEADPLVYVAREGPRPVGTKVACVSPMTRALVHFLFSHAIETGPVAAGRTNPSVRAFGLRIVLALLPLEGEHDSGQQGIDVLDALAPIHDYLLARGIVSGHALVRTFEPWKDARLEALTHTLPLSLVFELVVFRLASTECDVDAVSRGVVHWITQRLQANQVAAADAVRLCDQVLFLFAWPRTHRIPDASLSRLCKLALTLVSFCRLVLNDQDVACRRLVHKLHTVRTRTNKAWLWRHILALDLVARRSDQRETIWTTGSELTSLVDRGSVPLVALVASQLPCHLRLMMLEKLLNKSSDTSMCASNRVLLERLLLSLQHETRTSFPAAKSLAWKLWQWLERHASACTPEICTTSFRVVHHCGGIDASTVIASISTWLAPLVVQSACSRAACCTMLRAMVHAMDCTHATSAFPRVLEQALATQLERQEDERVMCFVLCAIYDVFWRLATSELWERAYKWSVHYFEQMVLGLQVDGHGAEWALLNNVMLDDAFKFHADAWQASVEQTVQKLARVEGTAILSSKQVCVLMVGLRPIKWLDRADELLVVLIRSVLTAVEAATTESLSREVEATLVVVDKVVAMVQTQGDEKRLATCTLLRPLYTRTCAHLRQPSCGFEALVRLIAAFLRLIGHDAQRVDYDVHLLDELVVQHAKLVPSLTNRANERLGLVLVAILAHVLRVTQTYSRTLLQTLLRAYTMSLSRVDRNLRVVFAAFEAQNHVTVQSLGYRFGDAVQMSRVDCVDDATWILDGGLDPARLRATIDAFPLDREVATTKDAAMLTLDDACPSSNCSEMVYDPAFLLPLLAYLVSSSEWSDRSFVQHGYLGLALRATSSNDQGMREYAYGILAHVYDAMQASTWHAGRQVVLLLDVFRQGLAQPLAQVPSLLTIFLNDALHVVTRPTHPLYAQVNHFLLARPALDCHDVPMFYALFHTRTPSTFPQERSWLLQVLRRGSCSQVDVDLLARRHVVPLLLSFFTSDVADGQTQLMIVQILHATVRTASPSVRSFMTILEWLATQFVAKWVRTNVSSTSTTLLSSLMLVLEEGLADRVWEALEPREQTTVAHQVMHVFATLYAALFVRTPHHEDDRIRTKAADIAVLVVRRATEESAVDVLDKALALVVQEESDTESRLACAEVLATQLTPWLLDRGHFQAKRAFFHDWARVYTHVLELLVTCKLNGTLTQQQRAQEALMRVTKGLEDLPSVKKLVRTGTTQPDSISPLLL</sequence>
<gene>
    <name evidence="1" type="ORF">PsorP6_009362</name>
</gene>
<proteinExistence type="predicted"/>
<accession>A0ACC0W1X4</accession>
<organism evidence="1 2">
    <name type="scientific">Peronosclerospora sorghi</name>
    <dbReference type="NCBI Taxonomy" id="230839"/>
    <lineage>
        <taxon>Eukaryota</taxon>
        <taxon>Sar</taxon>
        <taxon>Stramenopiles</taxon>
        <taxon>Oomycota</taxon>
        <taxon>Peronosporomycetes</taxon>
        <taxon>Peronosporales</taxon>
        <taxon>Peronosporaceae</taxon>
        <taxon>Peronosclerospora</taxon>
    </lineage>
</organism>